<gene>
    <name evidence="2" type="ORF">RR46_03761</name>
</gene>
<keyword evidence="3" id="KW-1185">Reference proteome</keyword>
<dbReference type="EMBL" id="KQ459579">
    <property type="protein sequence ID" value="KPI99396.1"/>
    <property type="molecule type" value="Genomic_DNA"/>
</dbReference>
<evidence type="ECO:0000313" key="3">
    <source>
        <dbReference type="Proteomes" id="UP000053268"/>
    </source>
</evidence>
<evidence type="ECO:0000313" key="2">
    <source>
        <dbReference type="EMBL" id="KPI99396.1"/>
    </source>
</evidence>
<protein>
    <submittedName>
        <fullName evidence="2">Uncharacterized protein</fullName>
    </submittedName>
</protein>
<accession>A0A194Q1G7</accession>
<proteinExistence type="predicted"/>
<feature type="compositionally biased region" description="Basic residues" evidence="1">
    <location>
        <begin position="1"/>
        <end position="16"/>
    </location>
</feature>
<dbReference type="Proteomes" id="UP000053268">
    <property type="component" value="Unassembled WGS sequence"/>
</dbReference>
<sequence>MPNKRRLSRSRSRNLRSHSSQHYSRYRRRSPSSNILTETMQRISNRLVSLEEQQVVSSTQRKESSGRAAVEVAKSAVPVATISAEPVPAVEPAVSMPPPSQLGEAMTANSLQGRASGFNDSVLTGASHERYPVPSTSGVNLRRLLFQEAEDVLRSGEAVLAEGFKKKISPEKLSASSSDASISSRDRLCPNGDTRGRLCKASSLVSCFWVHDVGLITLETNAIVKLWDRNLQVQNILNGRQTDVYINCAAFQKNVLPICDDYHRF</sequence>
<organism evidence="2 3">
    <name type="scientific">Papilio xuthus</name>
    <name type="common">Asian swallowtail butterfly</name>
    <dbReference type="NCBI Taxonomy" id="66420"/>
    <lineage>
        <taxon>Eukaryota</taxon>
        <taxon>Metazoa</taxon>
        <taxon>Ecdysozoa</taxon>
        <taxon>Arthropoda</taxon>
        <taxon>Hexapoda</taxon>
        <taxon>Insecta</taxon>
        <taxon>Pterygota</taxon>
        <taxon>Neoptera</taxon>
        <taxon>Endopterygota</taxon>
        <taxon>Lepidoptera</taxon>
        <taxon>Glossata</taxon>
        <taxon>Ditrysia</taxon>
        <taxon>Papilionoidea</taxon>
        <taxon>Papilionidae</taxon>
        <taxon>Papilioninae</taxon>
        <taxon>Papilio</taxon>
    </lineage>
</organism>
<name>A0A194Q1G7_PAPXU</name>
<reference evidence="2 3" key="1">
    <citation type="journal article" date="2015" name="Nat. Commun.">
        <title>Outbred genome sequencing and CRISPR/Cas9 gene editing in butterflies.</title>
        <authorList>
            <person name="Li X."/>
            <person name="Fan D."/>
            <person name="Zhang W."/>
            <person name="Liu G."/>
            <person name="Zhang L."/>
            <person name="Zhao L."/>
            <person name="Fang X."/>
            <person name="Chen L."/>
            <person name="Dong Y."/>
            <person name="Chen Y."/>
            <person name="Ding Y."/>
            <person name="Zhao R."/>
            <person name="Feng M."/>
            <person name="Zhu Y."/>
            <person name="Feng Y."/>
            <person name="Jiang X."/>
            <person name="Zhu D."/>
            <person name="Xiang H."/>
            <person name="Feng X."/>
            <person name="Li S."/>
            <person name="Wang J."/>
            <person name="Zhang G."/>
            <person name="Kronforst M.R."/>
            <person name="Wang W."/>
        </authorList>
    </citation>
    <scope>NUCLEOTIDE SEQUENCE [LARGE SCALE GENOMIC DNA]</scope>
    <source>
        <strain evidence="2">Ya'a_city_454_Px</strain>
        <tissue evidence="2">Whole body</tissue>
    </source>
</reference>
<evidence type="ECO:0000256" key="1">
    <source>
        <dbReference type="SAM" id="MobiDB-lite"/>
    </source>
</evidence>
<dbReference type="AlphaFoldDB" id="A0A194Q1G7"/>
<feature type="region of interest" description="Disordered" evidence="1">
    <location>
        <begin position="1"/>
        <end position="36"/>
    </location>
</feature>